<dbReference type="Pfam" id="PF00048">
    <property type="entry name" value="IL8"/>
    <property type="match status" value="1"/>
</dbReference>
<dbReference type="InterPro" id="IPR001089">
    <property type="entry name" value="Chemokine_CXC"/>
</dbReference>
<dbReference type="Ensembl" id="ENSMSIT00000027243.1">
    <property type="protein sequence ID" value="ENSMSIP00000021613.1"/>
    <property type="gene ID" value="ENSMSIG00000018349.1"/>
</dbReference>
<keyword evidence="9" id="KW-1185">Reference proteome</keyword>
<evidence type="ECO:0000256" key="5">
    <source>
        <dbReference type="ARBA" id="ARBA00023157"/>
    </source>
</evidence>
<dbReference type="GeneTree" id="ENSGT00940000168732"/>
<dbReference type="GO" id="GO:0006954">
    <property type="term" value="P:inflammatory response"/>
    <property type="evidence" value="ECO:0007669"/>
    <property type="project" value="Ensembl"/>
</dbReference>
<organism evidence="8 9">
    <name type="scientific">Mus spicilegus</name>
    <name type="common">Mound-building mouse</name>
    <dbReference type="NCBI Taxonomy" id="10103"/>
    <lineage>
        <taxon>Eukaryota</taxon>
        <taxon>Metazoa</taxon>
        <taxon>Chordata</taxon>
        <taxon>Craniata</taxon>
        <taxon>Vertebrata</taxon>
        <taxon>Euteleostomi</taxon>
        <taxon>Mammalia</taxon>
        <taxon>Eutheria</taxon>
        <taxon>Euarchontoglires</taxon>
        <taxon>Glires</taxon>
        <taxon>Rodentia</taxon>
        <taxon>Myomorpha</taxon>
        <taxon>Muroidea</taxon>
        <taxon>Muridae</taxon>
        <taxon>Murinae</taxon>
        <taxon>Mus</taxon>
        <taxon>Mus</taxon>
    </lineage>
</organism>
<dbReference type="AlphaFoldDB" id="A0A8C6MYD7"/>
<reference evidence="8" key="2">
    <citation type="submission" date="2025-09" db="UniProtKB">
        <authorList>
            <consortium name="Ensembl"/>
        </authorList>
    </citation>
    <scope>IDENTIFICATION</scope>
</reference>
<dbReference type="PRINTS" id="PR00437">
    <property type="entry name" value="SMALLCYTKCXC"/>
</dbReference>
<dbReference type="Gene3D" id="2.40.50.40">
    <property type="match status" value="1"/>
</dbReference>
<evidence type="ECO:0000256" key="3">
    <source>
        <dbReference type="ARBA" id="ARBA00022514"/>
    </source>
</evidence>
<evidence type="ECO:0000256" key="1">
    <source>
        <dbReference type="ARBA" id="ARBA00004613"/>
    </source>
</evidence>
<name>A0A8C6MYD7_MUSSI</name>
<evidence type="ECO:0000313" key="8">
    <source>
        <dbReference type="Ensembl" id="ENSMSIP00000021613.1"/>
    </source>
</evidence>
<dbReference type="PANTHER" id="PTHR12015:SF199">
    <property type="entry name" value="C-X-C MOTIF CHEMOKINE 15"/>
    <property type="match status" value="1"/>
</dbReference>
<dbReference type="GO" id="GO:0005615">
    <property type="term" value="C:extracellular space"/>
    <property type="evidence" value="ECO:0007669"/>
    <property type="project" value="UniProtKB-KW"/>
</dbReference>
<feature type="domain" description="Chemokine interleukin-8-like" evidence="7">
    <location>
        <begin position="27"/>
        <end position="88"/>
    </location>
</feature>
<evidence type="ECO:0000256" key="4">
    <source>
        <dbReference type="ARBA" id="ARBA00022525"/>
    </source>
</evidence>
<sequence>MAAQGWPMLLLAVLNLGIFVRPCDTQELRCLCIQEHSEFIPLKLIKNIVVIFKNIYCNRKEVIAVPKNGSTICLDPDAPWVKATVGPITNRFLPEDLKQKEFPPAMKLLYSVEHEKPLYLSFGRPENKRIFPFPIRGTSSHFANLAHNSDRNFLRDSSEVSLTGSDA</sequence>
<evidence type="ECO:0000256" key="2">
    <source>
        <dbReference type="ARBA" id="ARBA00010665"/>
    </source>
</evidence>
<evidence type="ECO:0000256" key="6">
    <source>
        <dbReference type="SAM" id="SignalP"/>
    </source>
</evidence>
<dbReference type="GO" id="GO:0006955">
    <property type="term" value="P:immune response"/>
    <property type="evidence" value="ECO:0007669"/>
    <property type="project" value="InterPro"/>
</dbReference>
<comment type="similarity">
    <text evidence="2">Belongs to the intercrine alpha (chemokine CxC) family.</text>
</comment>
<dbReference type="PANTHER" id="PTHR12015">
    <property type="entry name" value="SMALL INDUCIBLE CYTOKINE A"/>
    <property type="match status" value="1"/>
</dbReference>
<dbReference type="GO" id="GO:0030593">
    <property type="term" value="P:neutrophil chemotaxis"/>
    <property type="evidence" value="ECO:0007669"/>
    <property type="project" value="Ensembl"/>
</dbReference>
<accession>A0A8C6MYD7</accession>
<dbReference type="GO" id="GO:0030097">
    <property type="term" value="P:hemopoiesis"/>
    <property type="evidence" value="ECO:0007669"/>
    <property type="project" value="Ensembl"/>
</dbReference>
<dbReference type="FunFam" id="2.40.50.40:FF:000004">
    <property type="entry name" value="C-X-C motif chemokine"/>
    <property type="match status" value="1"/>
</dbReference>
<dbReference type="InterPro" id="IPR033899">
    <property type="entry name" value="CXC_Chemokine_domain"/>
</dbReference>
<dbReference type="InterPro" id="IPR036048">
    <property type="entry name" value="Interleukin_8-like_sf"/>
</dbReference>
<dbReference type="InterPro" id="IPR001811">
    <property type="entry name" value="Chemokine_IL8-like_dom"/>
</dbReference>
<dbReference type="Proteomes" id="UP000694415">
    <property type="component" value="Unplaced"/>
</dbReference>
<dbReference type="InterPro" id="IPR039809">
    <property type="entry name" value="Chemokine_b/g/d"/>
</dbReference>
<dbReference type="CDD" id="cd00273">
    <property type="entry name" value="Chemokine_CXC"/>
    <property type="match status" value="1"/>
</dbReference>
<keyword evidence="4" id="KW-0964">Secreted</keyword>
<evidence type="ECO:0000313" key="9">
    <source>
        <dbReference type="Proteomes" id="UP000694415"/>
    </source>
</evidence>
<proteinExistence type="inferred from homology"/>
<dbReference type="GO" id="GO:0008009">
    <property type="term" value="F:chemokine activity"/>
    <property type="evidence" value="ECO:0007669"/>
    <property type="project" value="Ensembl"/>
</dbReference>
<dbReference type="SUPFAM" id="SSF54117">
    <property type="entry name" value="Interleukin 8-like chemokines"/>
    <property type="match status" value="1"/>
</dbReference>
<protein>
    <submittedName>
        <fullName evidence="8">C-X-C motif chemokine ligand 15</fullName>
    </submittedName>
</protein>
<evidence type="ECO:0000259" key="7">
    <source>
        <dbReference type="SMART" id="SM00199"/>
    </source>
</evidence>
<keyword evidence="3" id="KW-0202">Cytokine</keyword>
<keyword evidence="5" id="KW-1015">Disulfide bond</keyword>
<feature type="chain" id="PRO_5034522521" evidence="6">
    <location>
        <begin position="26"/>
        <end position="167"/>
    </location>
</feature>
<dbReference type="SMART" id="SM00199">
    <property type="entry name" value="SCY"/>
    <property type="match status" value="1"/>
</dbReference>
<keyword evidence="6" id="KW-0732">Signal</keyword>
<reference evidence="8" key="1">
    <citation type="submission" date="2025-08" db="UniProtKB">
        <authorList>
            <consortium name="Ensembl"/>
        </authorList>
    </citation>
    <scope>IDENTIFICATION</scope>
</reference>
<comment type="subcellular location">
    <subcellularLocation>
        <location evidence="1">Secreted</location>
    </subcellularLocation>
</comment>
<feature type="signal peptide" evidence="6">
    <location>
        <begin position="1"/>
        <end position="25"/>
    </location>
</feature>